<feature type="repeat" description="HEAT" evidence="2">
    <location>
        <begin position="130"/>
        <end position="169"/>
    </location>
</feature>
<dbReference type="InterPro" id="IPR021133">
    <property type="entry name" value="HEAT_type_2"/>
</dbReference>
<dbReference type="InterPro" id="IPR055231">
    <property type="entry name" value="2AA_helical"/>
</dbReference>
<dbReference type="Gene3D" id="1.25.10.10">
    <property type="entry name" value="Leucine-rich Repeat Variant"/>
    <property type="match status" value="2"/>
</dbReference>
<evidence type="ECO:0000256" key="3">
    <source>
        <dbReference type="SAM" id="MobiDB-lite"/>
    </source>
</evidence>
<dbReference type="PROSITE" id="PS50077">
    <property type="entry name" value="HEAT_REPEAT"/>
    <property type="match status" value="2"/>
</dbReference>
<feature type="compositionally biased region" description="Basic and acidic residues" evidence="3">
    <location>
        <begin position="289"/>
        <end position="322"/>
    </location>
</feature>
<evidence type="ECO:0000256" key="2">
    <source>
        <dbReference type="PROSITE-ProRule" id="PRU00103"/>
    </source>
</evidence>
<dbReference type="GO" id="GO:0019888">
    <property type="term" value="F:protein phosphatase regulator activity"/>
    <property type="evidence" value="ECO:0007669"/>
    <property type="project" value="TreeGrafter"/>
</dbReference>
<evidence type="ECO:0000259" key="4">
    <source>
        <dbReference type="Pfam" id="PF15017"/>
    </source>
</evidence>
<dbReference type="PANTHER" id="PTHR10648:SF8">
    <property type="entry name" value="SERINE_THREONINE-PROTEIN PHOSPHATASE 4 REGULATORY SUBUNIT 1"/>
    <property type="match status" value="1"/>
</dbReference>
<feature type="compositionally biased region" description="Polar residues" evidence="3">
    <location>
        <begin position="362"/>
        <end position="377"/>
    </location>
</feature>
<dbReference type="GeneTree" id="ENSGT00950000183066"/>
<dbReference type="InterPro" id="IPR016024">
    <property type="entry name" value="ARM-type_fold"/>
</dbReference>
<dbReference type="Proteomes" id="UP000694425">
    <property type="component" value="Unplaced"/>
</dbReference>
<gene>
    <name evidence="6" type="primary">PPP4R1</name>
</gene>
<reference evidence="6" key="2">
    <citation type="submission" date="2025-09" db="UniProtKB">
        <authorList>
            <consortium name="Ensembl"/>
        </authorList>
    </citation>
    <scope>IDENTIFICATION</scope>
</reference>
<dbReference type="Ensembl" id="ENSNVIT00000015265.1">
    <property type="protein sequence ID" value="ENSNVIP00000013028.1"/>
    <property type="gene ID" value="ENSNVIG00000010254.1"/>
</dbReference>
<organism evidence="6 7">
    <name type="scientific">Neovison vison</name>
    <name type="common">American mink</name>
    <name type="synonym">Mustela vison</name>
    <dbReference type="NCBI Taxonomy" id="452646"/>
    <lineage>
        <taxon>Eukaryota</taxon>
        <taxon>Metazoa</taxon>
        <taxon>Chordata</taxon>
        <taxon>Craniata</taxon>
        <taxon>Vertebrata</taxon>
        <taxon>Euteleostomi</taxon>
        <taxon>Mammalia</taxon>
        <taxon>Eutheria</taxon>
        <taxon>Laurasiatheria</taxon>
        <taxon>Carnivora</taxon>
        <taxon>Caniformia</taxon>
        <taxon>Musteloidea</taxon>
        <taxon>Mustelidae</taxon>
        <taxon>Mustelinae</taxon>
        <taxon>Neogale</taxon>
    </lineage>
</organism>
<dbReference type="AlphaFoldDB" id="A0A8C7AST7"/>
<keyword evidence="1" id="KW-0677">Repeat</keyword>
<evidence type="ECO:0000313" key="7">
    <source>
        <dbReference type="Proteomes" id="UP000694425"/>
    </source>
</evidence>
<feature type="repeat" description="HEAT" evidence="2">
    <location>
        <begin position="89"/>
        <end position="127"/>
    </location>
</feature>
<evidence type="ECO:0000313" key="6">
    <source>
        <dbReference type="Ensembl" id="ENSNVIP00000013028.1"/>
    </source>
</evidence>
<sequence length="852" mass="95955">MLTPLGRLDKYAASENVFNRQMVARSLLDTLREVCDDERDCIAVLERISRLADDSEPTVRAELMEQVPHIALFCQENRPSIPYAFSKYLLPIVVRYLADQNNQVRKTSQAALLALLEQELIERFDVETKVCPVLIELTAPDSNDDVKTEAVAIMCKMAPMVGKDITERLILPRFCEMCCDCRMFHVRKVCAANFGDICSVVGQQATEEMLLPRFFQLCSDNVWGVRKACAECFMAVSCATCQEIRRTKLSALFINLISDPSRWVRQAAFQSLGPFISTFANPSSSGQYFKEESKSSEDTSVEDKNRIRDQEVPEDVQIRPEDVSSDPSISNSSVKLENMVEDHAETSRKSPGEISVPMDSSLLCTLSSESHQEAASNENDKKPANYKSALRPEGGASSPDSALLDQELYNSFHFWRTPLPEIDLDIELEQGCGNTLSPERPEETSEVTAPGSSNITMATRKELEEMIENLEPHIDDPDVKAQVDVLSAALRASSLDAREEASDAERRSDAQDGLGVNEPPNCKINHDASVPLIRDAVENMESTLCYIHNDSDLSTNSSFSPDEERRSKVQDVVPQALLDQYLSMTDPSRAQTVDTEIAKHCAYSLPGVALTLGRQNWHCLRETYETLASDMQLLHIDKRREYLYQLQEFLVTDNSRNWRFRAELAEQLILLLELYSPRDVYDYLRPIALNLCADKVSSVRWISYKLVSEMVKKLHMATPPTFGVDLINELVENFGRCPKWSGRQAFVFVCQTVIEDDCLPMEQFAVHLMPHLLTLANDRVPNVRVLLAKTLRQTLLEKEYFLTSASCHQEAVEQTIMALQMDRDSDVKYFASTHPASTKVSDDAMSTASSTY</sequence>
<dbReference type="SUPFAM" id="SSF48371">
    <property type="entry name" value="ARM repeat"/>
    <property type="match status" value="1"/>
</dbReference>
<feature type="compositionally biased region" description="Basic and acidic residues" evidence="3">
    <location>
        <begin position="338"/>
        <end position="351"/>
    </location>
</feature>
<proteinExistence type="predicted"/>
<dbReference type="PANTHER" id="PTHR10648">
    <property type="entry name" value="SERINE/THREONINE-PROTEIN PHOSPHATASE PP2A 65 KDA REGULATORY SUBUNIT"/>
    <property type="match status" value="1"/>
</dbReference>
<dbReference type="InterPro" id="IPR051023">
    <property type="entry name" value="PP2A_Regulatory_Subunit_A"/>
</dbReference>
<accession>A0A8C7AST7</accession>
<feature type="region of interest" description="Disordered" evidence="3">
    <location>
        <begin position="283"/>
        <end position="401"/>
    </location>
</feature>
<protein>
    <submittedName>
        <fullName evidence="6">Protein phosphatase 4 regulatory subunit 1</fullName>
    </submittedName>
</protein>
<keyword evidence="7" id="KW-1185">Reference proteome</keyword>
<dbReference type="GO" id="GO:0005737">
    <property type="term" value="C:cytoplasm"/>
    <property type="evidence" value="ECO:0007669"/>
    <property type="project" value="TreeGrafter"/>
</dbReference>
<feature type="compositionally biased region" description="Basic and acidic residues" evidence="3">
    <location>
        <begin position="496"/>
        <end position="510"/>
    </location>
</feature>
<dbReference type="Pfam" id="PF15017">
    <property type="entry name" value="WRNPLPNID"/>
    <property type="match status" value="1"/>
</dbReference>
<dbReference type="InterPro" id="IPR011989">
    <property type="entry name" value="ARM-like"/>
</dbReference>
<evidence type="ECO:0000256" key="1">
    <source>
        <dbReference type="ARBA" id="ARBA00022737"/>
    </source>
</evidence>
<feature type="domain" description="Phosphatase 2A Regulatory Subunit A helical" evidence="5">
    <location>
        <begin position="22"/>
        <end position="276"/>
    </location>
</feature>
<dbReference type="InterPro" id="IPR033461">
    <property type="entry name" value="WRNPLPNID"/>
</dbReference>
<feature type="region of interest" description="Disordered" evidence="3">
    <location>
        <begin position="495"/>
        <end position="522"/>
    </location>
</feature>
<evidence type="ECO:0000259" key="5">
    <source>
        <dbReference type="Pfam" id="PF22956"/>
    </source>
</evidence>
<name>A0A8C7AST7_NEOVI</name>
<feature type="domain" description="Putative WW-binding" evidence="4">
    <location>
        <begin position="409"/>
        <end position="445"/>
    </location>
</feature>
<dbReference type="FunFam" id="1.25.10.10:FF:000161">
    <property type="entry name" value="serine/threonine-protein phosphatase 4 regulatory subunit 1"/>
    <property type="match status" value="1"/>
</dbReference>
<reference evidence="6" key="1">
    <citation type="submission" date="2025-08" db="UniProtKB">
        <authorList>
            <consortium name="Ensembl"/>
        </authorList>
    </citation>
    <scope>IDENTIFICATION</scope>
</reference>
<dbReference type="Pfam" id="PF22956">
    <property type="entry name" value="VPS15-like_hel"/>
    <property type="match status" value="1"/>
</dbReference>